<organism evidence="1 2">
    <name type="scientific">Kitasatospora gansuensis</name>
    <dbReference type="NCBI Taxonomy" id="258050"/>
    <lineage>
        <taxon>Bacteria</taxon>
        <taxon>Bacillati</taxon>
        <taxon>Actinomycetota</taxon>
        <taxon>Actinomycetes</taxon>
        <taxon>Kitasatosporales</taxon>
        <taxon>Streptomycetaceae</taxon>
        <taxon>Kitasatospora</taxon>
    </lineage>
</organism>
<dbReference type="EMBL" id="JACHJR010000001">
    <property type="protein sequence ID" value="MBB4951830.1"/>
    <property type="molecule type" value="Genomic_DNA"/>
</dbReference>
<proteinExistence type="predicted"/>
<reference evidence="1 2" key="1">
    <citation type="submission" date="2020-08" db="EMBL/GenBank/DDBJ databases">
        <title>Sequencing the genomes of 1000 actinobacteria strains.</title>
        <authorList>
            <person name="Klenk H.-P."/>
        </authorList>
    </citation>
    <scope>NUCLEOTIDE SEQUENCE [LARGE SCALE GENOMIC DNA]</scope>
    <source>
        <strain evidence="1 2">DSM 44786</strain>
    </source>
</reference>
<protein>
    <submittedName>
        <fullName evidence="1">Uncharacterized protein</fullName>
    </submittedName>
</protein>
<accession>A0A7W7SK22</accession>
<name>A0A7W7SK22_9ACTN</name>
<comment type="caution">
    <text evidence="1">The sequence shown here is derived from an EMBL/GenBank/DDBJ whole genome shotgun (WGS) entry which is preliminary data.</text>
</comment>
<gene>
    <name evidence="1" type="ORF">F4556_007365</name>
</gene>
<dbReference type="AlphaFoldDB" id="A0A7W7SK22"/>
<evidence type="ECO:0000313" key="2">
    <source>
        <dbReference type="Proteomes" id="UP000573327"/>
    </source>
</evidence>
<dbReference type="Proteomes" id="UP000573327">
    <property type="component" value="Unassembled WGS sequence"/>
</dbReference>
<keyword evidence="2" id="KW-1185">Reference proteome</keyword>
<sequence>MTYRLRAAPDVQKIWDALPPALGEELTLALARVCEDPIATTEPYDDADDEQHVMRILHLPSVVAALLVLDHPVGIIRIMTITHLA</sequence>
<evidence type="ECO:0000313" key="1">
    <source>
        <dbReference type="EMBL" id="MBB4951830.1"/>
    </source>
</evidence>
<dbReference type="RefSeq" id="WP_184924068.1">
    <property type="nucleotide sequence ID" value="NZ_JACHJR010000001.1"/>
</dbReference>